<dbReference type="Proteomes" id="UP001219525">
    <property type="component" value="Unassembled WGS sequence"/>
</dbReference>
<sequence>MSSVRRELMQTFFFRLPVLTLYWKDSEKWRVNLKWLGARGIPNHWVTSEITVVHAANYEGGEETLISKYNKDTKLLPAIVGDTFYRLQGKLIVECRDDQSNMSSDSECARVVDVYKTCPTAVATSVYERLDHGQPRSPRWYKFHPYPRWYRVACMSLATMARSTHENVRSSVGDFRSPTSRNMTWGTMSGSNTALLFRANFAVIFGCAEPNYFITAANITADSKMPRGLGEKSDRGGNHTGPRTLPVRVCGRHHRIRLQLPYQMRSNAVKLPGPTLAPKITGG</sequence>
<evidence type="ECO:0000313" key="3">
    <source>
        <dbReference type="Proteomes" id="UP001219525"/>
    </source>
</evidence>
<gene>
    <name evidence="2" type="ORF">GGX14DRAFT_405482</name>
</gene>
<name>A0AAD6Y6D3_9AGAR</name>
<comment type="caution">
    <text evidence="2">The sequence shown here is derived from an EMBL/GenBank/DDBJ whole genome shotgun (WGS) entry which is preliminary data.</text>
</comment>
<proteinExistence type="predicted"/>
<accession>A0AAD6Y6D3</accession>
<feature type="region of interest" description="Disordered" evidence="1">
    <location>
        <begin position="225"/>
        <end position="246"/>
    </location>
</feature>
<reference evidence="2" key="1">
    <citation type="submission" date="2023-03" db="EMBL/GenBank/DDBJ databases">
        <title>Massive genome expansion in bonnet fungi (Mycena s.s.) driven by repeated elements and novel gene families across ecological guilds.</title>
        <authorList>
            <consortium name="Lawrence Berkeley National Laboratory"/>
            <person name="Harder C.B."/>
            <person name="Miyauchi S."/>
            <person name="Viragh M."/>
            <person name="Kuo A."/>
            <person name="Thoen E."/>
            <person name="Andreopoulos B."/>
            <person name="Lu D."/>
            <person name="Skrede I."/>
            <person name="Drula E."/>
            <person name="Henrissat B."/>
            <person name="Morin E."/>
            <person name="Kohler A."/>
            <person name="Barry K."/>
            <person name="LaButti K."/>
            <person name="Morin E."/>
            <person name="Salamov A."/>
            <person name="Lipzen A."/>
            <person name="Mereny Z."/>
            <person name="Hegedus B."/>
            <person name="Baldrian P."/>
            <person name="Stursova M."/>
            <person name="Weitz H."/>
            <person name="Taylor A."/>
            <person name="Grigoriev I.V."/>
            <person name="Nagy L.G."/>
            <person name="Martin F."/>
            <person name="Kauserud H."/>
        </authorList>
    </citation>
    <scope>NUCLEOTIDE SEQUENCE</scope>
    <source>
        <strain evidence="2">9144</strain>
    </source>
</reference>
<evidence type="ECO:0000313" key="2">
    <source>
        <dbReference type="EMBL" id="KAJ7193414.1"/>
    </source>
</evidence>
<evidence type="ECO:0000256" key="1">
    <source>
        <dbReference type="SAM" id="MobiDB-lite"/>
    </source>
</evidence>
<organism evidence="2 3">
    <name type="scientific">Mycena pura</name>
    <dbReference type="NCBI Taxonomy" id="153505"/>
    <lineage>
        <taxon>Eukaryota</taxon>
        <taxon>Fungi</taxon>
        <taxon>Dikarya</taxon>
        <taxon>Basidiomycota</taxon>
        <taxon>Agaricomycotina</taxon>
        <taxon>Agaricomycetes</taxon>
        <taxon>Agaricomycetidae</taxon>
        <taxon>Agaricales</taxon>
        <taxon>Marasmiineae</taxon>
        <taxon>Mycenaceae</taxon>
        <taxon>Mycena</taxon>
    </lineage>
</organism>
<dbReference type="AlphaFoldDB" id="A0AAD6Y6D3"/>
<dbReference type="EMBL" id="JARJCW010000108">
    <property type="protein sequence ID" value="KAJ7193414.1"/>
    <property type="molecule type" value="Genomic_DNA"/>
</dbReference>
<protein>
    <submittedName>
        <fullName evidence="2">Uncharacterized protein</fullName>
    </submittedName>
</protein>
<keyword evidence="3" id="KW-1185">Reference proteome</keyword>